<feature type="domain" description="GS catalytic" evidence="6">
    <location>
        <begin position="118"/>
        <end position="450"/>
    </location>
</feature>
<dbReference type="PROSITE" id="PS51987">
    <property type="entry name" value="GS_CATALYTIC"/>
    <property type="match status" value="1"/>
</dbReference>
<dbReference type="Pfam" id="PF00120">
    <property type="entry name" value="Gln-synt_C"/>
    <property type="match status" value="1"/>
</dbReference>
<dbReference type="SUPFAM" id="SSF55931">
    <property type="entry name" value="Glutamine synthetase/guanido kinase"/>
    <property type="match status" value="1"/>
</dbReference>
<evidence type="ECO:0000313" key="8">
    <source>
        <dbReference type="Proteomes" id="UP000257131"/>
    </source>
</evidence>
<evidence type="ECO:0000256" key="1">
    <source>
        <dbReference type="ARBA" id="ARBA00001946"/>
    </source>
</evidence>
<dbReference type="SUPFAM" id="SSF54368">
    <property type="entry name" value="Glutamine synthetase, N-terminal domain"/>
    <property type="match status" value="1"/>
</dbReference>
<dbReference type="GO" id="GO:0006542">
    <property type="term" value="P:glutamine biosynthetic process"/>
    <property type="evidence" value="ECO:0007669"/>
    <property type="project" value="InterPro"/>
</dbReference>
<dbReference type="PROSITE" id="PS00181">
    <property type="entry name" value="GLNA_ATP"/>
    <property type="match status" value="1"/>
</dbReference>
<evidence type="ECO:0000259" key="6">
    <source>
        <dbReference type="PROSITE" id="PS51987"/>
    </source>
</evidence>
<dbReference type="GO" id="GO:0004356">
    <property type="term" value="F:glutamine synthetase activity"/>
    <property type="evidence" value="ECO:0007669"/>
    <property type="project" value="InterPro"/>
</dbReference>
<reference evidence="7 8" key="1">
    <citation type="journal article" date="2017" name="Int. J. Syst. Evol. Microbiol.">
        <title>Rhodosalinus sediminis gen. nov., sp. nov., isolated from marine saltern.</title>
        <authorList>
            <person name="Guo L.Y."/>
            <person name="Ling S.K."/>
            <person name="Li C.M."/>
            <person name="Chen G.J."/>
            <person name="Du Z.J."/>
        </authorList>
    </citation>
    <scope>NUCLEOTIDE SEQUENCE [LARGE SCALE GENOMIC DNA]</scope>
    <source>
        <strain evidence="7 8">WDN1C137</strain>
    </source>
</reference>
<accession>A0A3D9BQK2</accession>
<name>A0A3D9BQK2_9RHOB</name>
<dbReference type="InterPro" id="IPR027303">
    <property type="entry name" value="Gln_synth_gly_rich_site"/>
</dbReference>
<sequence>MAAADGDARGAALDLGSVTTFRAAACDLNGQLRGKRLPAAAAAKLGASGLRMPLSALNVDVWGSDIEGSALVFETGDKDGVLFPTERGPVPMPWLDTASALVPMWMFEEAGAPFAGDPRHALARALDAYRARGWQVRAATEMEFTLVDDSGAALRPPVNPQTGRRLQGHAILSIRQLDAFDAFFTDLYAGCDAMGIAVDSAISEAGLGQFEITLGHREAMAAADDAWLFKTLARGLARRHGMAATFLAKPYPDDAGNGMHVHFSVLDAEGRNVFDDGSAAGSDILRQAVAGCLRAMPDQTLILAPHGPSYARLVPGAHAPTGAGWGYDNRTAAIRIPAGPAKARRIEHRAAGGDINPYLLLAAILGAAISGVEDGLAPPEPIAGNAYERDLPQMAGDWAEAIARIEGSALMRRILGETLVANLCMTKRQEMRRLVEIPPERHWQIYLETA</sequence>
<gene>
    <name evidence="7" type="ORF">DRV84_11010</name>
</gene>
<dbReference type="Gene3D" id="3.30.590.10">
    <property type="entry name" value="Glutamine synthetase/guanido kinase, catalytic domain"/>
    <property type="match status" value="1"/>
</dbReference>
<comment type="similarity">
    <text evidence="4 5">Belongs to the glutamine synthetase family.</text>
</comment>
<protein>
    <submittedName>
        <fullName evidence="7">Glutamine synthetase</fullName>
    </submittedName>
</protein>
<keyword evidence="3" id="KW-0460">Magnesium</keyword>
<dbReference type="Proteomes" id="UP000257131">
    <property type="component" value="Unassembled WGS sequence"/>
</dbReference>
<dbReference type="InterPro" id="IPR008146">
    <property type="entry name" value="Gln_synth_cat_dom"/>
</dbReference>
<dbReference type="AlphaFoldDB" id="A0A3D9BQK2"/>
<dbReference type="GO" id="GO:0006598">
    <property type="term" value="P:polyamine catabolic process"/>
    <property type="evidence" value="ECO:0007669"/>
    <property type="project" value="TreeGrafter"/>
</dbReference>
<evidence type="ECO:0000256" key="3">
    <source>
        <dbReference type="ARBA" id="ARBA00022842"/>
    </source>
</evidence>
<evidence type="ECO:0000256" key="2">
    <source>
        <dbReference type="ARBA" id="ARBA00022598"/>
    </source>
</evidence>
<dbReference type="PANTHER" id="PTHR43785">
    <property type="entry name" value="GAMMA-GLUTAMYLPUTRESCINE SYNTHETASE"/>
    <property type="match status" value="1"/>
</dbReference>
<proteinExistence type="inferred from homology"/>
<organism evidence="7 8">
    <name type="scientific">Rhodosalinus sediminis</name>
    <dbReference type="NCBI Taxonomy" id="1940533"/>
    <lineage>
        <taxon>Bacteria</taxon>
        <taxon>Pseudomonadati</taxon>
        <taxon>Pseudomonadota</taxon>
        <taxon>Alphaproteobacteria</taxon>
        <taxon>Rhodobacterales</taxon>
        <taxon>Paracoccaceae</taxon>
        <taxon>Rhodosalinus</taxon>
    </lineage>
</organism>
<dbReference type="PANTHER" id="PTHR43785:SF12">
    <property type="entry name" value="TYPE-1 GLUTAMINE SYNTHETASE 2"/>
    <property type="match status" value="1"/>
</dbReference>
<dbReference type="InterPro" id="IPR036651">
    <property type="entry name" value="Gln_synt_N_sf"/>
</dbReference>
<dbReference type="SMART" id="SM01230">
    <property type="entry name" value="Gln-synt_C"/>
    <property type="match status" value="1"/>
</dbReference>
<comment type="cofactor">
    <cofactor evidence="1">
        <name>Mg(2+)</name>
        <dbReference type="ChEBI" id="CHEBI:18420"/>
    </cofactor>
</comment>
<evidence type="ECO:0000256" key="4">
    <source>
        <dbReference type="PROSITE-ProRule" id="PRU01331"/>
    </source>
</evidence>
<dbReference type="InterPro" id="IPR014746">
    <property type="entry name" value="Gln_synth/guanido_kin_cat_dom"/>
</dbReference>
<dbReference type="OrthoDB" id="9807095at2"/>
<evidence type="ECO:0000313" key="7">
    <source>
        <dbReference type="EMBL" id="REC55746.1"/>
    </source>
</evidence>
<evidence type="ECO:0000256" key="5">
    <source>
        <dbReference type="RuleBase" id="RU000384"/>
    </source>
</evidence>
<dbReference type="EMBL" id="QOHR01000016">
    <property type="protein sequence ID" value="REC55746.1"/>
    <property type="molecule type" value="Genomic_DNA"/>
</dbReference>
<dbReference type="RefSeq" id="WP_115980518.1">
    <property type="nucleotide sequence ID" value="NZ_QOHR01000016.1"/>
</dbReference>
<keyword evidence="8" id="KW-1185">Reference proteome</keyword>
<keyword evidence="2" id="KW-0436">Ligase</keyword>
<comment type="caution">
    <text evidence="7">The sequence shown here is derived from an EMBL/GenBank/DDBJ whole genome shotgun (WGS) entry which is preliminary data.</text>
</comment>